<dbReference type="AlphaFoldDB" id="A0A6J4J3T8"/>
<feature type="domain" description="DinB-like" evidence="1">
    <location>
        <begin position="16"/>
        <end position="155"/>
    </location>
</feature>
<sequence length="170" mass="18792">MRLTPDETLTLYAAGLDVLDEALSGLAEPDLDLASTPDGWTIRQIVHHIADGDDLWSMCLKAALAAPGCSYEHDWYSTDNACAKTLDYAGRAIEPAVALFQANRQHVVQLVRHLPDAWDRFVLFKRAAMPEPQSINVGFIVRIQARHALEHVEEIRAIRQALRAIGPADG</sequence>
<gene>
    <name evidence="2" type="ORF">AVDCRST_MAG26-2577</name>
</gene>
<dbReference type="InterPro" id="IPR034660">
    <property type="entry name" value="DinB/YfiT-like"/>
</dbReference>
<dbReference type="SUPFAM" id="SSF109854">
    <property type="entry name" value="DinB/YfiT-like putative metalloenzymes"/>
    <property type="match status" value="1"/>
</dbReference>
<name>A0A6J4J3T8_9CHLR</name>
<protein>
    <recommendedName>
        <fullName evidence="1">DinB-like domain-containing protein</fullName>
    </recommendedName>
</protein>
<dbReference type="EMBL" id="CADCTK010000594">
    <property type="protein sequence ID" value="CAA9266306.1"/>
    <property type="molecule type" value="Genomic_DNA"/>
</dbReference>
<reference evidence="2" key="1">
    <citation type="submission" date="2020-02" db="EMBL/GenBank/DDBJ databases">
        <authorList>
            <person name="Meier V. D."/>
        </authorList>
    </citation>
    <scope>NUCLEOTIDE SEQUENCE</scope>
    <source>
        <strain evidence="2">AVDCRST_MAG26</strain>
    </source>
</reference>
<evidence type="ECO:0000259" key="1">
    <source>
        <dbReference type="Pfam" id="PF12867"/>
    </source>
</evidence>
<accession>A0A6J4J3T8</accession>
<dbReference type="Pfam" id="PF12867">
    <property type="entry name" value="DinB_2"/>
    <property type="match status" value="1"/>
</dbReference>
<dbReference type="InterPro" id="IPR024775">
    <property type="entry name" value="DinB-like"/>
</dbReference>
<evidence type="ECO:0000313" key="2">
    <source>
        <dbReference type="EMBL" id="CAA9266306.1"/>
    </source>
</evidence>
<organism evidence="2">
    <name type="scientific">uncultured Chloroflexia bacterium</name>
    <dbReference type="NCBI Taxonomy" id="1672391"/>
    <lineage>
        <taxon>Bacteria</taxon>
        <taxon>Bacillati</taxon>
        <taxon>Chloroflexota</taxon>
        <taxon>Chloroflexia</taxon>
        <taxon>environmental samples</taxon>
    </lineage>
</organism>
<proteinExistence type="predicted"/>
<dbReference type="Gene3D" id="1.20.120.450">
    <property type="entry name" value="dinb family like domain"/>
    <property type="match status" value="1"/>
</dbReference>